<name>A0A1S8MQJ4_CLOSA</name>
<feature type="domain" description="DUF6985" evidence="1">
    <location>
        <begin position="9"/>
        <end position="136"/>
    </location>
</feature>
<dbReference type="RefSeq" id="WP_077867326.1">
    <property type="nucleotide sequence ID" value="NZ_LZYZ01000010.1"/>
</dbReference>
<sequence length="141" mass="16360">MENICVDTVFGKMSYKHRWIKEQIITLFEKEWKVTIAAKAYSGKKITEEQRISYSSFMNREKEMQNIIAEELLSYISSEKLCIDNEIKSYEQLAKIVNPKTILFKQDGTTIVLFDSELDQEHGIAVKLFPEVAVGVQDLFL</sequence>
<proteinExistence type="predicted"/>
<gene>
    <name evidence="2" type="ORF">CLOSAC_43510</name>
</gene>
<evidence type="ECO:0000259" key="1">
    <source>
        <dbReference type="Pfam" id="PF22481"/>
    </source>
</evidence>
<protein>
    <recommendedName>
        <fullName evidence="1">DUF6985 domain-containing protein</fullName>
    </recommendedName>
</protein>
<organism evidence="2 3">
    <name type="scientific">Clostridium saccharobutylicum</name>
    <dbReference type="NCBI Taxonomy" id="169679"/>
    <lineage>
        <taxon>Bacteria</taxon>
        <taxon>Bacillati</taxon>
        <taxon>Bacillota</taxon>
        <taxon>Clostridia</taxon>
        <taxon>Eubacteriales</taxon>
        <taxon>Clostridiaceae</taxon>
        <taxon>Clostridium</taxon>
    </lineage>
</organism>
<dbReference type="Proteomes" id="UP000191154">
    <property type="component" value="Unassembled WGS sequence"/>
</dbReference>
<reference evidence="2 3" key="1">
    <citation type="submission" date="2016-05" db="EMBL/GenBank/DDBJ databases">
        <title>Microbial solvent formation.</title>
        <authorList>
            <person name="Poehlein A."/>
            <person name="Montoya Solano J.D."/>
            <person name="Flitsch S."/>
            <person name="Krabben P."/>
            <person name="Duerre P."/>
            <person name="Daniel R."/>
        </authorList>
    </citation>
    <scope>NUCLEOTIDE SEQUENCE [LARGE SCALE GENOMIC DNA]</scope>
    <source>
        <strain evidence="2 3">L1-8</strain>
    </source>
</reference>
<dbReference type="EMBL" id="LZYZ01000010">
    <property type="protein sequence ID" value="OOM06431.1"/>
    <property type="molecule type" value="Genomic_DNA"/>
</dbReference>
<dbReference type="Pfam" id="PF22481">
    <property type="entry name" value="DUF6985"/>
    <property type="match status" value="1"/>
</dbReference>
<dbReference type="InterPro" id="IPR054254">
    <property type="entry name" value="DUF6985"/>
</dbReference>
<comment type="caution">
    <text evidence="2">The sequence shown here is derived from an EMBL/GenBank/DDBJ whole genome shotgun (WGS) entry which is preliminary data.</text>
</comment>
<evidence type="ECO:0000313" key="3">
    <source>
        <dbReference type="Proteomes" id="UP000191154"/>
    </source>
</evidence>
<evidence type="ECO:0000313" key="2">
    <source>
        <dbReference type="EMBL" id="OOM06431.1"/>
    </source>
</evidence>
<accession>A0A1S8MQJ4</accession>
<dbReference type="AlphaFoldDB" id="A0A1S8MQJ4"/>